<organism evidence="1 2">
    <name type="scientific">Sphingomonas psychrotolerans</name>
    <dbReference type="NCBI Taxonomy" id="1327635"/>
    <lineage>
        <taxon>Bacteria</taxon>
        <taxon>Pseudomonadati</taxon>
        <taxon>Pseudomonadota</taxon>
        <taxon>Alphaproteobacteria</taxon>
        <taxon>Sphingomonadales</taxon>
        <taxon>Sphingomonadaceae</taxon>
        <taxon>Sphingomonas</taxon>
    </lineage>
</organism>
<evidence type="ECO:0000313" key="2">
    <source>
        <dbReference type="Proteomes" id="UP000229081"/>
    </source>
</evidence>
<dbReference type="SUPFAM" id="SSF54637">
    <property type="entry name" value="Thioesterase/thiol ester dehydrase-isomerase"/>
    <property type="match status" value="1"/>
</dbReference>
<gene>
    <name evidence="1" type="ORF">CVN68_17360</name>
</gene>
<dbReference type="EMBL" id="CP024923">
    <property type="protein sequence ID" value="ATY33514.1"/>
    <property type="molecule type" value="Genomic_DNA"/>
</dbReference>
<dbReference type="Proteomes" id="UP000229081">
    <property type="component" value="Chromosome"/>
</dbReference>
<dbReference type="Pfam" id="PF13279">
    <property type="entry name" value="4HBT_2"/>
    <property type="match status" value="1"/>
</dbReference>
<dbReference type="RefSeq" id="WP_100283313.1">
    <property type="nucleotide sequence ID" value="NZ_CP024923.1"/>
</dbReference>
<dbReference type="InterPro" id="IPR029069">
    <property type="entry name" value="HotDog_dom_sf"/>
</dbReference>
<accession>A0A2K8MKH9</accession>
<dbReference type="CDD" id="cd00586">
    <property type="entry name" value="4HBT"/>
    <property type="match status" value="1"/>
</dbReference>
<dbReference type="Gene3D" id="3.10.129.10">
    <property type="entry name" value="Hotdog Thioesterase"/>
    <property type="match status" value="1"/>
</dbReference>
<protein>
    <submittedName>
        <fullName evidence="1">Acyl-CoA thioesterase</fullName>
    </submittedName>
</protein>
<reference evidence="1 2" key="1">
    <citation type="submission" date="2017-11" db="EMBL/GenBank/DDBJ databases">
        <title>Complete genome sequence of Sphingomonas sp. Strain Cra20, a psychrotolerant potential plant growth promoting rhizobacteria.</title>
        <authorList>
            <person name="Luo Y."/>
        </authorList>
    </citation>
    <scope>NUCLEOTIDE SEQUENCE [LARGE SCALE GENOMIC DNA]</scope>
    <source>
        <strain evidence="1 2">Cra20</strain>
    </source>
</reference>
<dbReference type="OrthoDB" id="7204167at2"/>
<dbReference type="AlphaFoldDB" id="A0A2K8MKH9"/>
<sequence length="146" mass="16221">MTPFLTRRVRIEWGQCDPAGIVYAPRYLDMFGESTILLFEAAGLPRKRDMLRDMGVAGFPMVDVAARFLRPTTYGDNVTIESAAPAFGNASFTVEHRLLLDGAICVECTEKRVWTVPAADRPGGLKAERVPDTVRALFERTNQGQE</sequence>
<keyword evidence="2" id="KW-1185">Reference proteome</keyword>
<proteinExistence type="predicted"/>
<dbReference type="KEGG" id="sphc:CVN68_17360"/>
<name>A0A2K8MKH9_9SPHN</name>
<evidence type="ECO:0000313" key="1">
    <source>
        <dbReference type="EMBL" id="ATY33514.1"/>
    </source>
</evidence>